<sequence>MASNLLNEQNENVADGSFSSQTRWSAAENVGTRDTECFSSSFAMTAKESIKATLRHFITKCFRCLWRYPRYLLKGFQKLWVGNLKVPLSYSCKCILYEAALLVQSGAGIQLHFYLPKLLHILQLDNISNSSGNTLWGVSQQLVIMNRLVGCDTILVNSLLNSPGQGVYARDQGQDYAQHPQHENAGTQNDPQ</sequence>
<accession>A0A7N0TWR1</accession>
<reference evidence="2" key="1">
    <citation type="submission" date="2021-01" db="UniProtKB">
        <authorList>
            <consortium name="EnsemblPlants"/>
        </authorList>
    </citation>
    <scope>IDENTIFICATION</scope>
</reference>
<dbReference type="AlphaFoldDB" id="A0A7N0TWR1"/>
<proteinExistence type="predicted"/>
<protein>
    <submittedName>
        <fullName evidence="2">Uncharacterized protein</fullName>
    </submittedName>
</protein>
<organism evidence="2 3">
    <name type="scientific">Kalanchoe fedtschenkoi</name>
    <name type="common">Lavender scallops</name>
    <name type="synonym">South American air plant</name>
    <dbReference type="NCBI Taxonomy" id="63787"/>
    <lineage>
        <taxon>Eukaryota</taxon>
        <taxon>Viridiplantae</taxon>
        <taxon>Streptophyta</taxon>
        <taxon>Embryophyta</taxon>
        <taxon>Tracheophyta</taxon>
        <taxon>Spermatophyta</taxon>
        <taxon>Magnoliopsida</taxon>
        <taxon>eudicotyledons</taxon>
        <taxon>Gunneridae</taxon>
        <taxon>Pentapetalae</taxon>
        <taxon>Saxifragales</taxon>
        <taxon>Crassulaceae</taxon>
        <taxon>Kalanchoe</taxon>
    </lineage>
</organism>
<feature type="region of interest" description="Disordered" evidence="1">
    <location>
        <begin position="171"/>
        <end position="192"/>
    </location>
</feature>
<name>A0A7N0TWR1_KALFE</name>
<dbReference type="Gramene" id="Kaladp0047s0156.1.v1.1">
    <property type="protein sequence ID" value="Kaladp0047s0156.1.v1.1"/>
    <property type="gene ID" value="Kaladp0047s0156.v1.1"/>
</dbReference>
<evidence type="ECO:0000256" key="1">
    <source>
        <dbReference type="SAM" id="MobiDB-lite"/>
    </source>
</evidence>
<keyword evidence="3" id="KW-1185">Reference proteome</keyword>
<evidence type="ECO:0000313" key="3">
    <source>
        <dbReference type="Proteomes" id="UP000594263"/>
    </source>
</evidence>
<dbReference type="EnsemblPlants" id="Kaladp0047s0156.1.v1.1">
    <property type="protein sequence ID" value="Kaladp0047s0156.1.v1.1"/>
    <property type="gene ID" value="Kaladp0047s0156.v1.1"/>
</dbReference>
<dbReference type="Proteomes" id="UP000594263">
    <property type="component" value="Unplaced"/>
</dbReference>
<evidence type="ECO:0000313" key="2">
    <source>
        <dbReference type="EnsemblPlants" id="Kaladp0047s0156.1.v1.1"/>
    </source>
</evidence>